<dbReference type="OrthoDB" id="7536405at2"/>
<dbReference type="Gene3D" id="3.40.50.880">
    <property type="match status" value="1"/>
</dbReference>
<keyword evidence="1" id="KW-0378">Hydrolase</keyword>
<dbReference type="Proteomes" id="UP000183447">
    <property type="component" value="Unassembled WGS sequence"/>
</dbReference>
<organism evidence="1 2">
    <name type="scientific">Devosia enhydra</name>
    <dbReference type="NCBI Taxonomy" id="665118"/>
    <lineage>
        <taxon>Bacteria</taxon>
        <taxon>Pseudomonadati</taxon>
        <taxon>Pseudomonadota</taxon>
        <taxon>Alphaproteobacteria</taxon>
        <taxon>Hyphomicrobiales</taxon>
        <taxon>Devosiaceae</taxon>
        <taxon>Devosia</taxon>
    </lineage>
</organism>
<sequence length="682" mass="71847">MSGWHFERPLRGFQHLLRETDAIGLDPARLVDEALEMGADTYIAMGGGFSAWYPNAGHGQTVNPHIEGDFLGRLLEAARPAGLRALVRMDLSKLRPEAKGLRPDSLVRDAEGGFAEVWEMPQACATGPVWGENVFAILDEILDRYRPDGFFFNYFTVPRCFCARCEAEVQAATGASVPAKGTRTPAYESWRQRVLAGTARAIADHIHARDPDLAFVPYHHVRDGWNLPAMAQIADLWSAQISNPLVVNPVDPQPTWRHWPAEEALLGRALKPGLSPLLVQSSSGFFASRQVALPPARLMASAIQAAAHGAGVIPAINGTLAQDDDRALPAIKRLGRHLAAHADWYGAARPKATIGILRSEASRLWGPDAGRPAGDPQGMGHVAEFRGLFSLVAALGHPLDILASGAVTADRIEGLSLLILPAVSCIGAEDAAAIDAFVAGGGALIVTGDTGAHDADGSPRATPALAALPALPGASRNASGGYFALGDDAEALGLGSLPFIGADGPLWAPDLAQDWQQRMPLLGPYSNNAPEFTSVDGPPGPAGLATRRHGEGVVHWLPWRCGALFGRAGVPDCGALLGALMSETAGEAPIWLHGMSGIEAVLMAHPRGGFLHLINTSGPMGSPFAEPMALAGFAVQVKMALAQALDMATGLPLPIRRDGAWTEIALPGLTDFAALALVEDRT</sequence>
<gene>
    <name evidence="1" type="ORF">SAMN02983003_0019</name>
</gene>
<proteinExistence type="predicted"/>
<dbReference type="Pfam" id="PF14871">
    <property type="entry name" value="GHL6"/>
    <property type="match status" value="1"/>
</dbReference>
<dbReference type="RefSeq" id="WP_072338406.1">
    <property type="nucleotide sequence ID" value="NZ_FPKU01000001.1"/>
</dbReference>
<protein>
    <submittedName>
        <fullName evidence="1">Hypothetical glycosyl hydrolase 6</fullName>
    </submittedName>
</protein>
<accession>A0A1K2HSQ9</accession>
<dbReference type="InterPro" id="IPR028212">
    <property type="entry name" value="GHL6"/>
</dbReference>
<evidence type="ECO:0000313" key="2">
    <source>
        <dbReference type="Proteomes" id="UP000183447"/>
    </source>
</evidence>
<evidence type="ECO:0000313" key="1">
    <source>
        <dbReference type="EMBL" id="SFZ80597.1"/>
    </source>
</evidence>
<dbReference type="GO" id="GO:0016787">
    <property type="term" value="F:hydrolase activity"/>
    <property type="evidence" value="ECO:0007669"/>
    <property type="project" value="UniProtKB-KW"/>
</dbReference>
<name>A0A1K2HSQ9_9HYPH</name>
<dbReference type="InterPro" id="IPR029062">
    <property type="entry name" value="Class_I_gatase-like"/>
</dbReference>
<dbReference type="CDD" id="cd03143">
    <property type="entry name" value="A4_beta-galactosidase_middle_domain"/>
    <property type="match status" value="1"/>
</dbReference>
<keyword evidence="2" id="KW-1185">Reference proteome</keyword>
<dbReference type="Gene3D" id="3.20.20.80">
    <property type="entry name" value="Glycosidases"/>
    <property type="match status" value="1"/>
</dbReference>
<dbReference type="STRING" id="665118.SAMN02983003_0019"/>
<reference evidence="1 2" key="1">
    <citation type="submission" date="2016-11" db="EMBL/GenBank/DDBJ databases">
        <authorList>
            <person name="Jaros S."/>
            <person name="Januszkiewicz K."/>
            <person name="Wedrychowicz H."/>
        </authorList>
    </citation>
    <scope>NUCLEOTIDE SEQUENCE [LARGE SCALE GENOMIC DNA]</scope>
    <source>
        <strain evidence="1 2">ATCC 23634</strain>
    </source>
</reference>
<dbReference type="InterPro" id="IPR017853">
    <property type="entry name" value="GH"/>
</dbReference>
<dbReference type="EMBL" id="FPKU01000001">
    <property type="protein sequence ID" value="SFZ80597.1"/>
    <property type="molecule type" value="Genomic_DNA"/>
</dbReference>
<dbReference type="SUPFAM" id="SSF51445">
    <property type="entry name" value="(Trans)glycosidases"/>
    <property type="match status" value="1"/>
</dbReference>
<dbReference type="AlphaFoldDB" id="A0A1K2HSQ9"/>
<dbReference type="SUPFAM" id="SSF52317">
    <property type="entry name" value="Class I glutamine amidotransferase-like"/>
    <property type="match status" value="1"/>
</dbReference>